<dbReference type="SUPFAM" id="SSF54534">
    <property type="entry name" value="FKBP-like"/>
    <property type="match status" value="1"/>
</dbReference>
<dbReference type="PROSITE" id="PS01096">
    <property type="entry name" value="PPIC_PPIASE_1"/>
    <property type="match status" value="1"/>
</dbReference>
<evidence type="ECO:0000313" key="2">
    <source>
        <dbReference type="EMBL" id="SVD03840.1"/>
    </source>
</evidence>
<evidence type="ECO:0000259" key="1">
    <source>
        <dbReference type="PROSITE" id="PS50198"/>
    </source>
</evidence>
<dbReference type="GO" id="GO:0003755">
    <property type="term" value="F:peptidyl-prolyl cis-trans isomerase activity"/>
    <property type="evidence" value="ECO:0007669"/>
    <property type="project" value="InterPro"/>
</dbReference>
<dbReference type="EMBL" id="UINC01125773">
    <property type="protein sequence ID" value="SVD03840.1"/>
    <property type="molecule type" value="Genomic_DNA"/>
</dbReference>
<dbReference type="InterPro" id="IPR027304">
    <property type="entry name" value="Trigger_fact/SurA_dom_sf"/>
</dbReference>
<dbReference type="PANTHER" id="PTHR47245:SF2">
    <property type="entry name" value="PEPTIDYL-PROLYL CIS-TRANS ISOMERASE HP_0175-RELATED"/>
    <property type="match status" value="1"/>
</dbReference>
<dbReference type="PROSITE" id="PS50198">
    <property type="entry name" value="PPIC_PPIASE_2"/>
    <property type="match status" value="1"/>
</dbReference>
<reference evidence="2" key="1">
    <citation type="submission" date="2018-05" db="EMBL/GenBank/DDBJ databases">
        <authorList>
            <person name="Lanie J.A."/>
            <person name="Ng W.-L."/>
            <person name="Kazmierczak K.M."/>
            <person name="Andrzejewski T.M."/>
            <person name="Davidsen T.M."/>
            <person name="Wayne K.J."/>
            <person name="Tettelin H."/>
            <person name="Glass J.I."/>
            <person name="Rusch D."/>
            <person name="Podicherti R."/>
            <person name="Tsui H.-C.T."/>
            <person name="Winkler M.E."/>
        </authorList>
    </citation>
    <scope>NUCLEOTIDE SEQUENCE</scope>
</reference>
<organism evidence="2">
    <name type="scientific">marine metagenome</name>
    <dbReference type="NCBI Taxonomy" id="408172"/>
    <lineage>
        <taxon>unclassified sequences</taxon>
        <taxon>metagenomes</taxon>
        <taxon>ecological metagenomes</taxon>
    </lineage>
</organism>
<dbReference type="InterPro" id="IPR023058">
    <property type="entry name" value="PPIase_PpiC_CS"/>
</dbReference>
<dbReference type="Pfam" id="PF00639">
    <property type="entry name" value="Rotamase"/>
    <property type="match status" value="1"/>
</dbReference>
<dbReference type="PANTHER" id="PTHR47245">
    <property type="entry name" value="PEPTIDYLPROLYL ISOMERASE"/>
    <property type="match status" value="1"/>
</dbReference>
<proteinExistence type="predicted"/>
<dbReference type="AlphaFoldDB" id="A0A382S200"/>
<accession>A0A382S200</accession>
<feature type="non-terminal residue" evidence="2">
    <location>
        <position position="258"/>
    </location>
</feature>
<protein>
    <recommendedName>
        <fullName evidence="1">PpiC domain-containing protein</fullName>
    </recommendedName>
</protein>
<dbReference type="InterPro" id="IPR046357">
    <property type="entry name" value="PPIase_dom_sf"/>
</dbReference>
<sequence>MFFVFCPLGAQGRVDGIAAIVGDNIILHSDVLQQAQFIALDQKIDPSKSPYLFENIYLSTLNGLVNQYTVLGFAEKDTNLIISNDEVDRALDQQIESFIVRAGSEQLFLDMAGMSMRQIRSEYWKDIKNMMMVERFQFSKIQGFDISRVEVETFYYTYKDSLPIVPEQYSFSIIELPFTAGSASEQKTFDFLLSLKGEIEKNDASFDSLAIIHSHDPGTSSIGGALGFTTRGSLVHEFEETAYSLSLGEISDPIKTPM</sequence>
<dbReference type="Gene3D" id="3.10.50.40">
    <property type="match status" value="1"/>
</dbReference>
<feature type="domain" description="PpiC" evidence="1">
    <location>
        <begin position="166"/>
        <end position="258"/>
    </location>
</feature>
<dbReference type="Gene3D" id="1.10.4030.10">
    <property type="entry name" value="Porin chaperone SurA, peptide-binding domain"/>
    <property type="match status" value="1"/>
</dbReference>
<name>A0A382S200_9ZZZZ</name>
<gene>
    <name evidence="2" type="ORF">METZ01_LOCUS356694</name>
</gene>
<dbReference type="InterPro" id="IPR050245">
    <property type="entry name" value="PrsA_foldase"/>
</dbReference>
<dbReference type="InterPro" id="IPR000297">
    <property type="entry name" value="PPIase_PpiC"/>
</dbReference>
<dbReference type="SUPFAM" id="SSF109998">
    <property type="entry name" value="Triger factor/SurA peptide-binding domain-like"/>
    <property type="match status" value="1"/>
</dbReference>